<gene>
    <name evidence="1" type="ORF">PoB_000554100</name>
</gene>
<dbReference type="EMBL" id="BLXT01000630">
    <property type="protein sequence ID" value="GFN79035.1"/>
    <property type="molecule type" value="Genomic_DNA"/>
</dbReference>
<evidence type="ECO:0000313" key="2">
    <source>
        <dbReference type="Proteomes" id="UP000735302"/>
    </source>
</evidence>
<comment type="caution">
    <text evidence="1">The sequence shown here is derived from an EMBL/GenBank/DDBJ whole genome shotgun (WGS) entry which is preliminary data.</text>
</comment>
<evidence type="ECO:0000313" key="1">
    <source>
        <dbReference type="EMBL" id="GFN79035.1"/>
    </source>
</evidence>
<organism evidence="1 2">
    <name type="scientific">Plakobranchus ocellatus</name>
    <dbReference type="NCBI Taxonomy" id="259542"/>
    <lineage>
        <taxon>Eukaryota</taxon>
        <taxon>Metazoa</taxon>
        <taxon>Spiralia</taxon>
        <taxon>Lophotrochozoa</taxon>
        <taxon>Mollusca</taxon>
        <taxon>Gastropoda</taxon>
        <taxon>Heterobranchia</taxon>
        <taxon>Euthyneura</taxon>
        <taxon>Panpulmonata</taxon>
        <taxon>Sacoglossa</taxon>
        <taxon>Placobranchoidea</taxon>
        <taxon>Plakobranchidae</taxon>
        <taxon>Plakobranchus</taxon>
    </lineage>
</organism>
<proteinExistence type="predicted"/>
<dbReference type="PANTHER" id="PTHR15924">
    <property type="entry name" value="CLE"/>
    <property type="match status" value="1"/>
</dbReference>
<dbReference type="AlphaFoldDB" id="A0AAV3Y736"/>
<sequence>MLIDESQFRSLILWLEDQKIRHYKIEDRAALRNVESEEWTKALHEYLLALHCPYSSDNKRSLVDWLLGYAVRLEYGDN</sequence>
<dbReference type="Proteomes" id="UP000735302">
    <property type="component" value="Unassembled WGS sequence"/>
</dbReference>
<accession>A0AAV3Y736</accession>
<protein>
    <submittedName>
        <fullName evidence="1">Upf0568 protein c14orf166 homolog</fullName>
    </submittedName>
</protein>
<dbReference type="Pfam" id="PF10036">
    <property type="entry name" value="RLL"/>
    <property type="match status" value="1"/>
</dbReference>
<keyword evidence="2" id="KW-1185">Reference proteome</keyword>
<dbReference type="InterPro" id="IPR019265">
    <property type="entry name" value="RTRAF"/>
</dbReference>
<name>A0AAV3Y736_9GAST</name>
<reference evidence="1 2" key="1">
    <citation type="journal article" date="2021" name="Elife">
        <title>Chloroplast acquisition without the gene transfer in kleptoplastic sea slugs, Plakobranchus ocellatus.</title>
        <authorList>
            <person name="Maeda T."/>
            <person name="Takahashi S."/>
            <person name="Yoshida T."/>
            <person name="Shimamura S."/>
            <person name="Takaki Y."/>
            <person name="Nagai Y."/>
            <person name="Toyoda A."/>
            <person name="Suzuki Y."/>
            <person name="Arimoto A."/>
            <person name="Ishii H."/>
            <person name="Satoh N."/>
            <person name="Nishiyama T."/>
            <person name="Hasebe M."/>
            <person name="Maruyama T."/>
            <person name="Minagawa J."/>
            <person name="Obokata J."/>
            <person name="Shigenobu S."/>
        </authorList>
    </citation>
    <scope>NUCLEOTIDE SEQUENCE [LARGE SCALE GENOMIC DNA]</scope>
</reference>
<feature type="non-terminal residue" evidence="1">
    <location>
        <position position="78"/>
    </location>
</feature>